<comment type="caution">
    <text evidence="1">The sequence shown here is derived from an EMBL/GenBank/DDBJ whole genome shotgun (WGS) entry which is preliminary data.</text>
</comment>
<name>A0AC60QAY6_IXOPE</name>
<dbReference type="EMBL" id="JABSTQ010009289">
    <property type="protein sequence ID" value="KAG0430786.1"/>
    <property type="molecule type" value="Genomic_DNA"/>
</dbReference>
<feature type="non-terminal residue" evidence="1">
    <location>
        <position position="414"/>
    </location>
</feature>
<evidence type="ECO:0000313" key="2">
    <source>
        <dbReference type="Proteomes" id="UP000805193"/>
    </source>
</evidence>
<reference evidence="1 2" key="1">
    <citation type="journal article" date="2020" name="Cell">
        <title>Large-Scale Comparative Analyses of Tick Genomes Elucidate Their Genetic Diversity and Vector Capacities.</title>
        <authorList>
            <consortium name="Tick Genome and Microbiome Consortium (TIGMIC)"/>
            <person name="Jia N."/>
            <person name="Wang J."/>
            <person name="Shi W."/>
            <person name="Du L."/>
            <person name="Sun Y."/>
            <person name="Zhan W."/>
            <person name="Jiang J.F."/>
            <person name="Wang Q."/>
            <person name="Zhang B."/>
            <person name="Ji P."/>
            <person name="Bell-Sakyi L."/>
            <person name="Cui X.M."/>
            <person name="Yuan T.T."/>
            <person name="Jiang B.G."/>
            <person name="Yang W.F."/>
            <person name="Lam T.T."/>
            <person name="Chang Q.C."/>
            <person name="Ding S.J."/>
            <person name="Wang X.J."/>
            <person name="Zhu J.G."/>
            <person name="Ruan X.D."/>
            <person name="Zhao L."/>
            <person name="Wei J.T."/>
            <person name="Ye R.Z."/>
            <person name="Que T.C."/>
            <person name="Du C.H."/>
            <person name="Zhou Y.H."/>
            <person name="Cheng J.X."/>
            <person name="Dai P.F."/>
            <person name="Guo W.B."/>
            <person name="Han X.H."/>
            <person name="Huang E.J."/>
            <person name="Li L.F."/>
            <person name="Wei W."/>
            <person name="Gao Y.C."/>
            <person name="Liu J.Z."/>
            <person name="Shao H.Z."/>
            <person name="Wang X."/>
            <person name="Wang C.C."/>
            <person name="Yang T.C."/>
            <person name="Huo Q.B."/>
            <person name="Li W."/>
            <person name="Chen H.Y."/>
            <person name="Chen S.E."/>
            <person name="Zhou L.G."/>
            <person name="Ni X.B."/>
            <person name="Tian J.H."/>
            <person name="Sheng Y."/>
            <person name="Liu T."/>
            <person name="Pan Y.S."/>
            <person name="Xia L.Y."/>
            <person name="Li J."/>
            <person name="Zhao F."/>
            <person name="Cao W.C."/>
        </authorList>
    </citation>
    <scope>NUCLEOTIDE SEQUENCE [LARGE SCALE GENOMIC DNA]</scope>
    <source>
        <strain evidence="1">Iper-2018</strain>
    </source>
</reference>
<dbReference type="Proteomes" id="UP000805193">
    <property type="component" value="Unassembled WGS sequence"/>
</dbReference>
<proteinExistence type="predicted"/>
<sequence length="414" mass="46022">MGRWTGQEHRSPELRKQACLPAWEGRSSEILTRSRDQNLTGGWQMYWGEIQPRPSSPPPFVLQKLHEDHAAPWLLAVSPGSEAESLAFSPWTPALHVGIRALCKKGPAFLSLKDTRLREAGAEAVYCLARGAPKGPNVPRVQLNRKDPLFPGHGYATHSQTRTLSLCDGRHSEGLGGAAARPISVFGVESRRRERRRRQQTLRAFVTRPRRWQLERLSSCARCLLVVGSCIRGAAACGEFSLTCGYSLALVEWWANPCGPRDWGVVRSAFRHYVIGLELVSVSVEVVKSLVTQPRPHFLDSCRPDWDRLDCSRGLVTQYECTNKESRILVDMHKSFPSGHAALGFYLFTFVAIYSRFRLSSTSSHRSRAWNGVLSACLLLLACLNAASRVYDRRHHAVDVLAGSLFGLLGGLAA</sequence>
<protein>
    <submittedName>
        <fullName evidence="1">Uncharacterized protein</fullName>
    </submittedName>
</protein>
<accession>A0AC60QAY6</accession>
<organism evidence="1 2">
    <name type="scientific">Ixodes persulcatus</name>
    <name type="common">Taiga tick</name>
    <dbReference type="NCBI Taxonomy" id="34615"/>
    <lineage>
        <taxon>Eukaryota</taxon>
        <taxon>Metazoa</taxon>
        <taxon>Ecdysozoa</taxon>
        <taxon>Arthropoda</taxon>
        <taxon>Chelicerata</taxon>
        <taxon>Arachnida</taxon>
        <taxon>Acari</taxon>
        <taxon>Parasitiformes</taxon>
        <taxon>Ixodida</taxon>
        <taxon>Ixodoidea</taxon>
        <taxon>Ixodidae</taxon>
        <taxon>Ixodinae</taxon>
        <taxon>Ixodes</taxon>
    </lineage>
</organism>
<evidence type="ECO:0000313" key="1">
    <source>
        <dbReference type="EMBL" id="KAG0430786.1"/>
    </source>
</evidence>
<keyword evidence="2" id="KW-1185">Reference proteome</keyword>
<gene>
    <name evidence="1" type="ORF">HPB47_022382</name>
</gene>